<proteinExistence type="predicted"/>
<keyword evidence="1" id="KW-0812">Transmembrane</keyword>
<organism evidence="2">
    <name type="scientific">Torque teno Leptonychotes weddellii virus-1</name>
    <dbReference type="NCBI Taxonomy" id="2012676"/>
    <lineage>
        <taxon>Viruses</taxon>
        <taxon>Monodnaviria</taxon>
        <taxon>Shotokuvirae</taxon>
        <taxon>Commensaviricota</taxon>
        <taxon>Cardeaviricetes</taxon>
        <taxon>Sanitavirales</taxon>
        <taxon>Anelloviridae</taxon>
        <taxon>Lambdatorquevirus</taxon>
        <taxon>Lambdatorquevirus phoci5</taxon>
    </lineage>
</organism>
<name>A0A1Z2RV62_9VIRU</name>
<evidence type="ECO:0000313" key="2">
    <source>
        <dbReference type="EMBL" id="ASA48484.1"/>
    </source>
</evidence>
<evidence type="ECO:0000256" key="1">
    <source>
        <dbReference type="SAM" id="Phobius"/>
    </source>
</evidence>
<feature type="transmembrane region" description="Helical" evidence="1">
    <location>
        <begin position="45"/>
        <end position="67"/>
    </location>
</feature>
<accession>A0A1Z2RV62</accession>
<keyword evidence="1" id="KW-1133">Transmembrane helix</keyword>
<dbReference type="EMBL" id="KY246478">
    <property type="protein sequence ID" value="ASA48484.1"/>
    <property type="molecule type" value="Genomic_DNA"/>
</dbReference>
<protein>
    <submittedName>
        <fullName evidence="2">Uncharacterized protein</fullName>
    </submittedName>
</protein>
<sequence>MEGRLPIFKVFFDLVYDEGICFTGMENLDEWPIVRVKLLYSTREGLWLCVQLLLHTATLICIILFNIEKPKRCGNESV</sequence>
<reference evidence="2" key="1">
    <citation type="journal article" date="2017" name="Virus Evol.">
        <title>Diverse and highly recombinant anelloviruses associated with Weddell seals in Antarctica.</title>
        <authorList>
            <person name="Fahsbender E."/>
            <person name="Burns J.M."/>
            <person name="Kim S."/>
            <person name="Kraberger S."/>
            <person name="Frankfurter G."/>
            <person name="Eilers A."/>
            <person name="Shero M."/>
            <person name="Beltran R."/>
            <person name="Kirkham A."/>
            <person name="McCorkell R."/>
            <person name="Berngartt R."/>
            <person name="Male M.F."/>
            <person name="Ballard G."/>
            <person name="Ainley D.G."/>
            <person name="Breitbart M."/>
            <person name="Varsani A."/>
        </authorList>
    </citation>
    <scope>NUCLEOTIDE SEQUENCE</scope>
    <source>
        <strain evidence="2">TTLwV-1_gt23_skp1</strain>
    </source>
</reference>
<keyword evidence="1" id="KW-0472">Membrane</keyword>